<dbReference type="AlphaFoldDB" id="A0A8T0GX36"/>
<name>A0A8T0GX36_CERPU</name>
<reference evidence="1" key="1">
    <citation type="submission" date="2020-06" db="EMBL/GenBank/DDBJ databases">
        <title>WGS assembly of Ceratodon purpureus strain R40.</title>
        <authorList>
            <person name="Carey S.B."/>
            <person name="Jenkins J."/>
            <person name="Shu S."/>
            <person name="Lovell J.T."/>
            <person name="Sreedasyam A."/>
            <person name="Maumus F."/>
            <person name="Tiley G.P."/>
            <person name="Fernandez-Pozo N."/>
            <person name="Barry K."/>
            <person name="Chen C."/>
            <person name="Wang M."/>
            <person name="Lipzen A."/>
            <person name="Daum C."/>
            <person name="Saski C.A."/>
            <person name="Payton A.C."/>
            <person name="Mcbreen J.C."/>
            <person name="Conrad R.E."/>
            <person name="Kollar L.M."/>
            <person name="Olsson S."/>
            <person name="Huttunen S."/>
            <person name="Landis J.B."/>
            <person name="Wickett N.J."/>
            <person name="Johnson M.G."/>
            <person name="Rensing S.A."/>
            <person name="Grimwood J."/>
            <person name="Schmutz J."/>
            <person name="Mcdaniel S.F."/>
        </authorList>
    </citation>
    <scope>NUCLEOTIDE SEQUENCE</scope>
    <source>
        <strain evidence="1">R40</strain>
    </source>
</reference>
<dbReference type="EMBL" id="CM026430">
    <property type="protein sequence ID" value="KAG0562985.1"/>
    <property type="molecule type" value="Genomic_DNA"/>
</dbReference>
<gene>
    <name evidence="1" type="ORF">KC19_9G187300</name>
</gene>
<protein>
    <submittedName>
        <fullName evidence="1">Uncharacterized protein</fullName>
    </submittedName>
</protein>
<proteinExistence type="predicted"/>
<evidence type="ECO:0000313" key="1">
    <source>
        <dbReference type="EMBL" id="KAG0562985.1"/>
    </source>
</evidence>
<dbReference type="Proteomes" id="UP000822688">
    <property type="component" value="Chromosome 9"/>
</dbReference>
<comment type="caution">
    <text evidence="1">The sequence shown here is derived from an EMBL/GenBank/DDBJ whole genome shotgun (WGS) entry which is preliminary data.</text>
</comment>
<sequence length="267" mass="28897">MAVLTYQQAVDLIADRANKRSFDDKAVMDLAECFKTVVIKTAIAPSVVGGKVEPYFVWGDGNVGKPRVVFQATTAPTAKSIPSAFIVPTVVATDMEQFEVKKLMVKDFKVPAFKAATNPPSKNTWKLLDLATTEVPQVIITTQLSGCTFAIGTIGKKYYMGHTQPPSSSTAATGEEHVKALRKGPVFIGLPDKTKLESTYFIQPGSKSDNESLAYAPTRYANVLGFVVGSKVSFIVAIVIKENFTVEKVYVVTQASSGSKWSSKEVK</sequence>
<evidence type="ECO:0000313" key="2">
    <source>
        <dbReference type="Proteomes" id="UP000822688"/>
    </source>
</evidence>
<organism evidence="1 2">
    <name type="scientific">Ceratodon purpureus</name>
    <name type="common">Fire moss</name>
    <name type="synonym">Dicranum purpureum</name>
    <dbReference type="NCBI Taxonomy" id="3225"/>
    <lineage>
        <taxon>Eukaryota</taxon>
        <taxon>Viridiplantae</taxon>
        <taxon>Streptophyta</taxon>
        <taxon>Embryophyta</taxon>
        <taxon>Bryophyta</taxon>
        <taxon>Bryophytina</taxon>
        <taxon>Bryopsida</taxon>
        <taxon>Dicranidae</taxon>
        <taxon>Pseudoditrichales</taxon>
        <taxon>Ditrichaceae</taxon>
        <taxon>Ceratodon</taxon>
    </lineage>
</organism>
<accession>A0A8T0GX36</accession>
<keyword evidence="2" id="KW-1185">Reference proteome</keyword>